<evidence type="ECO:0000313" key="3">
    <source>
        <dbReference type="Proteomes" id="UP000189229"/>
    </source>
</evidence>
<keyword evidence="2" id="KW-0378">Hydrolase</keyword>
<name>A0A1V3WR75_MYCKA</name>
<evidence type="ECO:0000256" key="1">
    <source>
        <dbReference type="SAM" id="MobiDB-lite"/>
    </source>
</evidence>
<dbReference type="Proteomes" id="UP000189229">
    <property type="component" value="Unassembled WGS sequence"/>
</dbReference>
<dbReference type="EMBL" id="MVBM01000007">
    <property type="protein sequence ID" value="OOK69248.1"/>
    <property type="molecule type" value="Genomic_DNA"/>
</dbReference>
<protein>
    <submittedName>
        <fullName evidence="2">Exopolyphosphatase domain protein</fullName>
        <ecNumber evidence="2">3.6.1.11</ecNumber>
    </submittedName>
</protein>
<dbReference type="GO" id="GO:0004309">
    <property type="term" value="F:exopolyphosphatase activity"/>
    <property type="evidence" value="ECO:0007669"/>
    <property type="project" value="UniProtKB-EC"/>
</dbReference>
<dbReference type="EC" id="3.6.1.11" evidence="2"/>
<reference evidence="2 3" key="1">
    <citation type="submission" date="2017-02" db="EMBL/GenBank/DDBJ databases">
        <title>Complete genome sequences of Mycobacterium kansasii strains isolated from rhesus macaques.</title>
        <authorList>
            <person name="Panda A."/>
            <person name="Nagaraj S."/>
            <person name="Zhao X."/>
            <person name="Tettelin H."/>
            <person name="Detolla L.J."/>
        </authorList>
    </citation>
    <scope>NUCLEOTIDE SEQUENCE [LARGE SCALE GENOMIC DNA]</scope>
    <source>
        <strain evidence="2 3">11-3813</strain>
    </source>
</reference>
<sequence>MDICPWALREGVILRRLDSEADGTAFMETSPVATSVRDAGGQLVDRNAAPRSRGNKP</sequence>
<accession>A0A1V3WR75</accession>
<dbReference type="AlphaFoldDB" id="A0A1V3WR75"/>
<feature type="region of interest" description="Disordered" evidence="1">
    <location>
        <begin position="38"/>
        <end position="57"/>
    </location>
</feature>
<gene>
    <name evidence="2" type="primary">ppx</name>
    <name evidence="2" type="ORF">BZL30_7409</name>
</gene>
<proteinExistence type="predicted"/>
<organism evidence="2 3">
    <name type="scientific">Mycobacterium kansasii</name>
    <dbReference type="NCBI Taxonomy" id="1768"/>
    <lineage>
        <taxon>Bacteria</taxon>
        <taxon>Bacillati</taxon>
        <taxon>Actinomycetota</taxon>
        <taxon>Actinomycetes</taxon>
        <taxon>Mycobacteriales</taxon>
        <taxon>Mycobacteriaceae</taxon>
        <taxon>Mycobacterium</taxon>
    </lineage>
</organism>
<comment type="caution">
    <text evidence="2">The sequence shown here is derived from an EMBL/GenBank/DDBJ whole genome shotgun (WGS) entry which is preliminary data.</text>
</comment>
<evidence type="ECO:0000313" key="2">
    <source>
        <dbReference type="EMBL" id="OOK69248.1"/>
    </source>
</evidence>